<evidence type="ECO:0000256" key="5">
    <source>
        <dbReference type="HAMAP-Rule" id="MF_00265"/>
    </source>
</evidence>
<dbReference type="AlphaFoldDB" id="A0A7W6AN31"/>
<dbReference type="EMBL" id="BSPG01000018">
    <property type="protein sequence ID" value="GLS45079.1"/>
    <property type="molecule type" value="Genomic_DNA"/>
</dbReference>
<keyword evidence="3 5" id="KW-0479">Metal-binding</keyword>
<evidence type="ECO:0000256" key="3">
    <source>
        <dbReference type="ARBA" id="ARBA00022723"/>
    </source>
</evidence>
<feature type="binding site" evidence="5">
    <location>
        <position position="104"/>
    </location>
    <ligand>
        <name>Mg(2+)</name>
        <dbReference type="ChEBI" id="CHEBI:18420"/>
    </ligand>
</feature>
<keyword evidence="1 5" id="KW-1277">Toxin-antitoxin system</keyword>
<dbReference type="Proteomes" id="UP000517759">
    <property type="component" value="Unassembled WGS sequence"/>
</dbReference>
<dbReference type="Pfam" id="PF01850">
    <property type="entry name" value="PIN"/>
    <property type="match status" value="1"/>
</dbReference>
<evidence type="ECO:0000313" key="10">
    <source>
        <dbReference type="Proteomes" id="UP001156881"/>
    </source>
</evidence>
<keyword evidence="10" id="KW-1185">Reference proteome</keyword>
<sequence length="135" mass="14235">MFVDASAIVAMIAHEPGHAELAKALEGATSPRTTSGIAILEAVMALRRIGDVGVPGAEAIVRRFLDEADIVVVAITDLETRGAFAAYGRYGKGQDHPAQLNMGDCFAYACARAHDVPLLFVGNDFSQTDIQSAMS</sequence>
<comment type="caution">
    <text evidence="8">The sequence shown here is derived from an EMBL/GenBank/DDBJ whole genome shotgun (WGS) entry which is preliminary data.</text>
</comment>
<gene>
    <name evidence="5" type="primary">vapC</name>
    <name evidence="7" type="synonym">vapC_2</name>
    <name evidence="7" type="ORF">GCM10007884_30680</name>
    <name evidence="8" type="ORF">GGR33_003778</name>
</gene>
<reference evidence="10" key="2">
    <citation type="journal article" date="2019" name="Int. J. Syst. Evol. Microbiol.">
        <title>The Global Catalogue of Microorganisms (GCM) 10K type strain sequencing project: providing services to taxonomists for standard genome sequencing and annotation.</title>
        <authorList>
            <consortium name="The Broad Institute Genomics Platform"/>
            <consortium name="The Broad Institute Genome Sequencing Center for Infectious Disease"/>
            <person name="Wu L."/>
            <person name="Ma J."/>
        </authorList>
    </citation>
    <scope>NUCLEOTIDE SEQUENCE [LARGE SCALE GENOMIC DNA]</scope>
    <source>
        <strain evidence="10">NBRC 107710</strain>
    </source>
</reference>
<evidence type="ECO:0000313" key="8">
    <source>
        <dbReference type="EMBL" id="MBB3904259.1"/>
    </source>
</evidence>
<organism evidence="8 9">
    <name type="scientific">Methylobacterium brachythecii</name>
    <dbReference type="NCBI Taxonomy" id="1176177"/>
    <lineage>
        <taxon>Bacteria</taxon>
        <taxon>Pseudomonadati</taxon>
        <taxon>Pseudomonadota</taxon>
        <taxon>Alphaproteobacteria</taxon>
        <taxon>Hyphomicrobiales</taxon>
        <taxon>Methylobacteriaceae</taxon>
        <taxon>Methylobacterium</taxon>
    </lineage>
</organism>
<keyword evidence="5" id="KW-0800">Toxin</keyword>
<dbReference type="InterPro" id="IPR002716">
    <property type="entry name" value="PIN_dom"/>
</dbReference>
<evidence type="ECO:0000313" key="9">
    <source>
        <dbReference type="Proteomes" id="UP000517759"/>
    </source>
</evidence>
<dbReference type="InterPro" id="IPR029060">
    <property type="entry name" value="PIN-like_dom_sf"/>
</dbReference>
<protein>
    <recommendedName>
        <fullName evidence="5">Ribonuclease VapC</fullName>
        <shortName evidence="5">RNase VapC</shortName>
        <ecNumber evidence="5">3.1.-.-</ecNumber>
    </recommendedName>
    <alternativeName>
        <fullName evidence="5">Toxin VapC</fullName>
    </alternativeName>
</protein>
<feature type="domain" description="PIN" evidence="6">
    <location>
        <begin position="1"/>
        <end position="129"/>
    </location>
</feature>
<evidence type="ECO:0000259" key="6">
    <source>
        <dbReference type="Pfam" id="PF01850"/>
    </source>
</evidence>
<proteinExistence type="inferred from homology"/>
<comment type="cofactor">
    <cofactor evidence="5">
        <name>Mg(2+)</name>
        <dbReference type="ChEBI" id="CHEBI:18420"/>
    </cofactor>
</comment>
<dbReference type="SUPFAM" id="SSF88723">
    <property type="entry name" value="PIN domain-like"/>
    <property type="match status" value="1"/>
</dbReference>
<dbReference type="GO" id="GO:0090729">
    <property type="term" value="F:toxin activity"/>
    <property type="evidence" value="ECO:0007669"/>
    <property type="project" value="UniProtKB-KW"/>
</dbReference>
<comment type="similarity">
    <text evidence="5">Belongs to the PINc/VapC protein family.</text>
</comment>
<keyword evidence="5" id="KW-0460">Magnesium</keyword>
<dbReference type="Proteomes" id="UP001156881">
    <property type="component" value="Unassembled WGS sequence"/>
</dbReference>
<dbReference type="InterPro" id="IPR022907">
    <property type="entry name" value="VapC_family"/>
</dbReference>
<dbReference type="GO" id="GO:0000287">
    <property type="term" value="F:magnesium ion binding"/>
    <property type="evidence" value="ECO:0007669"/>
    <property type="project" value="UniProtKB-UniRule"/>
</dbReference>
<keyword evidence="4 5" id="KW-0378">Hydrolase</keyword>
<name>A0A7W6AN31_9HYPH</name>
<dbReference type="RefSeq" id="WP_183507946.1">
    <property type="nucleotide sequence ID" value="NZ_BSPG01000018.1"/>
</dbReference>
<accession>A0A7W6AN31</accession>
<feature type="binding site" evidence="5">
    <location>
        <position position="4"/>
    </location>
    <ligand>
        <name>Mg(2+)</name>
        <dbReference type="ChEBI" id="CHEBI:18420"/>
    </ligand>
</feature>
<comment type="function">
    <text evidence="5">Toxic component of a toxin-antitoxin (TA) system. An RNase.</text>
</comment>
<dbReference type="Gene3D" id="3.40.50.1010">
    <property type="entry name" value="5'-nuclease"/>
    <property type="match status" value="1"/>
</dbReference>
<dbReference type="GO" id="GO:0016787">
    <property type="term" value="F:hydrolase activity"/>
    <property type="evidence" value="ECO:0007669"/>
    <property type="project" value="UniProtKB-KW"/>
</dbReference>
<reference evidence="8 9" key="3">
    <citation type="submission" date="2020-08" db="EMBL/GenBank/DDBJ databases">
        <title>Genomic Encyclopedia of Type Strains, Phase IV (KMG-IV): sequencing the most valuable type-strain genomes for metagenomic binning, comparative biology and taxonomic classification.</title>
        <authorList>
            <person name="Goeker M."/>
        </authorList>
    </citation>
    <scope>NUCLEOTIDE SEQUENCE [LARGE SCALE GENOMIC DNA]</scope>
    <source>
        <strain evidence="8 9">DSM 24105</strain>
    </source>
</reference>
<reference evidence="7" key="4">
    <citation type="submission" date="2023-01" db="EMBL/GenBank/DDBJ databases">
        <title>Draft genome sequence of Methylobacterium brachythecii strain NBRC 107710.</title>
        <authorList>
            <person name="Sun Q."/>
            <person name="Mori K."/>
        </authorList>
    </citation>
    <scope>NUCLEOTIDE SEQUENCE</scope>
    <source>
        <strain evidence="7">NBRC 107710</strain>
    </source>
</reference>
<dbReference type="HAMAP" id="MF_00265">
    <property type="entry name" value="VapC_Nob1"/>
    <property type="match status" value="1"/>
</dbReference>
<dbReference type="EC" id="3.1.-.-" evidence="5"/>
<dbReference type="CDD" id="cd09871">
    <property type="entry name" value="PIN_MtVapC28-VapC30-like"/>
    <property type="match status" value="1"/>
</dbReference>
<reference evidence="7" key="1">
    <citation type="journal article" date="2014" name="Int. J. Syst. Evol. Microbiol.">
        <title>Complete genome of a new Firmicutes species belonging to the dominant human colonic microbiota ('Ruminococcus bicirculans') reveals two chromosomes and a selective capacity to utilize plant glucans.</title>
        <authorList>
            <consortium name="NISC Comparative Sequencing Program"/>
            <person name="Wegmann U."/>
            <person name="Louis P."/>
            <person name="Goesmann A."/>
            <person name="Henrissat B."/>
            <person name="Duncan S.H."/>
            <person name="Flint H.J."/>
        </authorList>
    </citation>
    <scope>NUCLEOTIDE SEQUENCE</scope>
    <source>
        <strain evidence="7">NBRC 107710</strain>
    </source>
</reference>
<dbReference type="GO" id="GO:0004540">
    <property type="term" value="F:RNA nuclease activity"/>
    <property type="evidence" value="ECO:0007669"/>
    <property type="project" value="InterPro"/>
</dbReference>
<evidence type="ECO:0000256" key="2">
    <source>
        <dbReference type="ARBA" id="ARBA00022722"/>
    </source>
</evidence>
<evidence type="ECO:0000313" key="7">
    <source>
        <dbReference type="EMBL" id="GLS45079.1"/>
    </source>
</evidence>
<evidence type="ECO:0000256" key="4">
    <source>
        <dbReference type="ARBA" id="ARBA00022801"/>
    </source>
</evidence>
<keyword evidence="2 5" id="KW-0540">Nuclease</keyword>
<dbReference type="EMBL" id="JACIDN010000007">
    <property type="protein sequence ID" value="MBB3904259.1"/>
    <property type="molecule type" value="Genomic_DNA"/>
</dbReference>
<evidence type="ECO:0000256" key="1">
    <source>
        <dbReference type="ARBA" id="ARBA00022649"/>
    </source>
</evidence>